<feature type="binding site" evidence="7">
    <location>
        <position position="94"/>
    </location>
    <ligand>
        <name>Zn(2+)</name>
        <dbReference type="ChEBI" id="CHEBI:29105"/>
    </ligand>
</feature>
<dbReference type="GO" id="GO:0003700">
    <property type="term" value="F:DNA-binding transcription factor activity"/>
    <property type="evidence" value="ECO:0007669"/>
    <property type="project" value="InterPro"/>
</dbReference>
<dbReference type="CDD" id="cd07153">
    <property type="entry name" value="Fur_like"/>
    <property type="match status" value="1"/>
</dbReference>
<dbReference type="AlphaFoldDB" id="A0A4R1L4Z9"/>
<dbReference type="Gene3D" id="1.10.10.10">
    <property type="entry name" value="Winged helix-like DNA-binding domain superfamily/Winged helix DNA-binding domain"/>
    <property type="match status" value="1"/>
</dbReference>
<dbReference type="GO" id="GO:0045892">
    <property type="term" value="P:negative regulation of DNA-templated transcription"/>
    <property type="evidence" value="ECO:0007669"/>
    <property type="project" value="TreeGrafter"/>
</dbReference>
<dbReference type="InterPro" id="IPR036388">
    <property type="entry name" value="WH-like_DNA-bd_sf"/>
</dbReference>
<evidence type="ECO:0000256" key="6">
    <source>
        <dbReference type="ARBA" id="ARBA00023163"/>
    </source>
</evidence>
<comment type="cofactor">
    <cofactor evidence="8">
        <name>Mn(2+)</name>
        <dbReference type="ChEBI" id="CHEBI:29035"/>
    </cofactor>
    <cofactor evidence="8">
        <name>Fe(2+)</name>
        <dbReference type="ChEBI" id="CHEBI:29033"/>
    </cofactor>
    <text evidence="8">Binds 1 Mn(2+) or Fe(2+) ion per subunit.</text>
</comment>
<organism evidence="9 10">
    <name type="scientific">Acidipila rosea</name>
    <dbReference type="NCBI Taxonomy" id="768535"/>
    <lineage>
        <taxon>Bacteria</taxon>
        <taxon>Pseudomonadati</taxon>
        <taxon>Acidobacteriota</taxon>
        <taxon>Terriglobia</taxon>
        <taxon>Terriglobales</taxon>
        <taxon>Acidobacteriaceae</taxon>
        <taxon>Acidipila</taxon>
    </lineage>
</organism>
<keyword evidence="7" id="KW-0479">Metal-binding</keyword>
<comment type="similarity">
    <text evidence="1">Belongs to the Fur family.</text>
</comment>
<keyword evidence="2" id="KW-0678">Repressor</keyword>
<feature type="binding site" evidence="7">
    <location>
        <position position="136"/>
    </location>
    <ligand>
        <name>Zn(2+)</name>
        <dbReference type="ChEBI" id="CHEBI:29105"/>
    </ligand>
</feature>
<feature type="binding site" evidence="7">
    <location>
        <position position="97"/>
    </location>
    <ligand>
        <name>Zn(2+)</name>
        <dbReference type="ChEBI" id="CHEBI:29105"/>
    </ligand>
</feature>
<dbReference type="GO" id="GO:0000976">
    <property type="term" value="F:transcription cis-regulatory region binding"/>
    <property type="evidence" value="ECO:0007669"/>
    <property type="project" value="TreeGrafter"/>
</dbReference>
<dbReference type="EMBL" id="SMGK01000004">
    <property type="protein sequence ID" value="TCK72063.1"/>
    <property type="molecule type" value="Genomic_DNA"/>
</dbReference>
<dbReference type="InterPro" id="IPR036390">
    <property type="entry name" value="WH_DNA-bd_sf"/>
</dbReference>
<keyword evidence="5" id="KW-0238">DNA-binding</keyword>
<evidence type="ECO:0000256" key="4">
    <source>
        <dbReference type="ARBA" id="ARBA00023015"/>
    </source>
</evidence>
<dbReference type="InterPro" id="IPR043135">
    <property type="entry name" value="Fur_C"/>
</dbReference>
<dbReference type="GO" id="GO:0008270">
    <property type="term" value="F:zinc ion binding"/>
    <property type="evidence" value="ECO:0007669"/>
    <property type="project" value="TreeGrafter"/>
</dbReference>
<evidence type="ECO:0000256" key="8">
    <source>
        <dbReference type="PIRSR" id="PIRSR602481-2"/>
    </source>
</evidence>
<evidence type="ECO:0000313" key="9">
    <source>
        <dbReference type="EMBL" id="TCK72063.1"/>
    </source>
</evidence>
<dbReference type="PANTHER" id="PTHR33202">
    <property type="entry name" value="ZINC UPTAKE REGULATION PROTEIN"/>
    <property type="match status" value="1"/>
</dbReference>
<evidence type="ECO:0000313" key="10">
    <source>
        <dbReference type="Proteomes" id="UP000295210"/>
    </source>
</evidence>
<name>A0A4R1L4Z9_9BACT</name>
<proteinExistence type="inferred from homology"/>
<keyword evidence="10" id="KW-1185">Reference proteome</keyword>
<dbReference type="OrthoDB" id="8659436at2"/>
<evidence type="ECO:0000256" key="7">
    <source>
        <dbReference type="PIRSR" id="PIRSR602481-1"/>
    </source>
</evidence>
<evidence type="ECO:0000256" key="1">
    <source>
        <dbReference type="ARBA" id="ARBA00007957"/>
    </source>
</evidence>
<dbReference type="GO" id="GO:1900376">
    <property type="term" value="P:regulation of secondary metabolite biosynthetic process"/>
    <property type="evidence" value="ECO:0007669"/>
    <property type="project" value="TreeGrafter"/>
</dbReference>
<dbReference type="Gene3D" id="3.30.1490.190">
    <property type="match status" value="1"/>
</dbReference>
<keyword evidence="8" id="KW-0408">Iron</keyword>
<evidence type="ECO:0000256" key="3">
    <source>
        <dbReference type="ARBA" id="ARBA00022833"/>
    </source>
</evidence>
<sequence>MKTSTKFHSLCDEAGVSVTPQRQIIYETLMSMPGHPSAEAVYAQVKEQLPSISLATVYKNLHLFIESGIIREMSQHHGTLRLETKAEPHDHLVCRTCRKVWDIEHAGAKLEERLNVPDGFKAERYAVEVLGVCQTCQEHERL</sequence>
<gene>
    <name evidence="9" type="ORF">C7378_2695</name>
</gene>
<evidence type="ECO:0000256" key="2">
    <source>
        <dbReference type="ARBA" id="ARBA00022491"/>
    </source>
</evidence>
<keyword evidence="6" id="KW-0804">Transcription</keyword>
<reference evidence="9 10" key="1">
    <citation type="submission" date="2019-03" db="EMBL/GenBank/DDBJ databases">
        <title>Genomic Encyclopedia of Type Strains, Phase IV (KMG-IV): sequencing the most valuable type-strain genomes for metagenomic binning, comparative biology and taxonomic classification.</title>
        <authorList>
            <person name="Goeker M."/>
        </authorList>
    </citation>
    <scope>NUCLEOTIDE SEQUENCE [LARGE SCALE GENOMIC DNA]</scope>
    <source>
        <strain evidence="9 10">DSM 103428</strain>
    </source>
</reference>
<dbReference type="PANTHER" id="PTHR33202:SF7">
    <property type="entry name" value="FERRIC UPTAKE REGULATION PROTEIN"/>
    <property type="match status" value="1"/>
</dbReference>
<dbReference type="InterPro" id="IPR002481">
    <property type="entry name" value="FUR"/>
</dbReference>
<dbReference type="RefSeq" id="WP_131997574.1">
    <property type="nucleotide sequence ID" value="NZ_SMGK01000004.1"/>
</dbReference>
<evidence type="ECO:0000256" key="5">
    <source>
        <dbReference type="ARBA" id="ARBA00023125"/>
    </source>
</evidence>
<keyword evidence="3 7" id="KW-0862">Zinc</keyword>
<dbReference type="Pfam" id="PF01475">
    <property type="entry name" value="FUR"/>
    <property type="match status" value="1"/>
</dbReference>
<accession>A0A4R1L4Z9</accession>
<comment type="caution">
    <text evidence="9">The sequence shown here is derived from an EMBL/GenBank/DDBJ whole genome shotgun (WGS) entry which is preliminary data.</text>
</comment>
<comment type="cofactor">
    <cofactor evidence="7">
        <name>Zn(2+)</name>
        <dbReference type="ChEBI" id="CHEBI:29105"/>
    </cofactor>
    <text evidence="7">Binds 1 zinc ion per subunit.</text>
</comment>
<dbReference type="Proteomes" id="UP000295210">
    <property type="component" value="Unassembled WGS sequence"/>
</dbReference>
<feature type="binding site" evidence="7">
    <location>
        <position position="133"/>
    </location>
    <ligand>
        <name>Zn(2+)</name>
        <dbReference type="ChEBI" id="CHEBI:29105"/>
    </ligand>
</feature>
<protein>
    <submittedName>
        <fullName evidence="9">Fur family peroxide stress response transcriptional regulator</fullName>
    </submittedName>
</protein>
<dbReference type="SUPFAM" id="SSF46785">
    <property type="entry name" value="Winged helix' DNA-binding domain"/>
    <property type="match status" value="1"/>
</dbReference>
<keyword evidence="4" id="KW-0805">Transcription regulation</keyword>
<feature type="binding site" evidence="8">
    <location>
        <position position="90"/>
    </location>
    <ligand>
        <name>Fe cation</name>
        <dbReference type="ChEBI" id="CHEBI:24875"/>
    </ligand>
</feature>